<dbReference type="OrthoDB" id="9792760at2"/>
<dbReference type="InParanoid" id="A0A517SJU2"/>
<feature type="transmembrane region" description="Helical" evidence="7">
    <location>
        <begin position="7"/>
        <end position="26"/>
    </location>
</feature>
<gene>
    <name evidence="8" type="primary">yphA</name>
    <name evidence="8" type="ORF">Pan44_44410</name>
</gene>
<evidence type="ECO:0000313" key="9">
    <source>
        <dbReference type="Proteomes" id="UP000315700"/>
    </source>
</evidence>
<feature type="transmembrane region" description="Helical" evidence="7">
    <location>
        <begin position="70"/>
        <end position="87"/>
    </location>
</feature>
<feature type="transmembrane region" description="Helical" evidence="7">
    <location>
        <begin position="107"/>
        <end position="127"/>
    </location>
</feature>
<evidence type="ECO:0000256" key="1">
    <source>
        <dbReference type="ARBA" id="ARBA00004651"/>
    </source>
</evidence>
<keyword evidence="5 7" id="KW-1133">Transmembrane helix</keyword>
<dbReference type="InterPro" id="IPR051907">
    <property type="entry name" value="DoxX-like_oxidoreductase"/>
</dbReference>
<comment type="subcellular location">
    <subcellularLocation>
        <location evidence="1">Cell membrane</location>
        <topology evidence="1">Multi-pass membrane protein</topology>
    </subcellularLocation>
</comment>
<evidence type="ECO:0000256" key="2">
    <source>
        <dbReference type="ARBA" id="ARBA00006679"/>
    </source>
</evidence>
<name>A0A517SJU2_9PLAN</name>
<dbReference type="RefSeq" id="WP_145033813.1">
    <property type="nucleotide sequence ID" value="NZ_CP036271.1"/>
</dbReference>
<evidence type="ECO:0000313" key="8">
    <source>
        <dbReference type="EMBL" id="QDT56387.1"/>
    </source>
</evidence>
<dbReference type="Proteomes" id="UP000315700">
    <property type="component" value="Chromosome"/>
</dbReference>
<protein>
    <submittedName>
        <fullName evidence="8">Inner membrane protein YphA</fullName>
    </submittedName>
</protein>
<keyword evidence="4 7" id="KW-0812">Transmembrane</keyword>
<dbReference type="Pfam" id="PF07681">
    <property type="entry name" value="DoxX"/>
    <property type="match status" value="1"/>
</dbReference>
<keyword evidence="6 7" id="KW-0472">Membrane</keyword>
<evidence type="ECO:0000256" key="4">
    <source>
        <dbReference type="ARBA" id="ARBA00022692"/>
    </source>
</evidence>
<dbReference type="KEGG" id="ccos:Pan44_44410"/>
<keyword evidence="9" id="KW-1185">Reference proteome</keyword>
<evidence type="ECO:0000256" key="5">
    <source>
        <dbReference type="ARBA" id="ARBA00022989"/>
    </source>
</evidence>
<evidence type="ECO:0000256" key="7">
    <source>
        <dbReference type="SAM" id="Phobius"/>
    </source>
</evidence>
<dbReference type="InterPro" id="IPR032808">
    <property type="entry name" value="DoxX"/>
</dbReference>
<dbReference type="AlphaFoldDB" id="A0A517SJU2"/>
<feature type="transmembrane region" description="Helical" evidence="7">
    <location>
        <begin position="46"/>
        <end position="63"/>
    </location>
</feature>
<dbReference type="PANTHER" id="PTHR33452">
    <property type="entry name" value="OXIDOREDUCTASE CATD-RELATED"/>
    <property type="match status" value="1"/>
</dbReference>
<dbReference type="FunCoup" id="A0A517SJU2">
    <property type="interactions" value="153"/>
</dbReference>
<evidence type="ECO:0000256" key="6">
    <source>
        <dbReference type="ARBA" id="ARBA00023136"/>
    </source>
</evidence>
<dbReference type="EMBL" id="CP036271">
    <property type="protein sequence ID" value="QDT56387.1"/>
    <property type="molecule type" value="Genomic_DNA"/>
</dbReference>
<dbReference type="GO" id="GO:0005886">
    <property type="term" value="C:plasma membrane"/>
    <property type="evidence" value="ECO:0007669"/>
    <property type="project" value="UniProtKB-SubCell"/>
</dbReference>
<organism evidence="8 9">
    <name type="scientific">Caulifigura coniformis</name>
    <dbReference type="NCBI Taxonomy" id="2527983"/>
    <lineage>
        <taxon>Bacteria</taxon>
        <taxon>Pseudomonadati</taxon>
        <taxon>Planctomycetota</taxon>
        <taxon>Planctomycetia</taxon>
        <taxon>Planctomycetales</taxon>
        <taxon>Planctomycetaceae</taxon>
        <taxon>Caulifigura</taxon>
    </lineage>
</organism>
<sequence>MNAALTVVARLMITAIFLMSAVGNKIPNYSGVVKYMEGEGVPAPQILLAGAIVFLIVGSLSVITGFKARFGAGLLAIFLVAATYYFHDFWNFTGQDQQQQMIQFLKNTGLFGTMLFFMANGTGPASLDNRAKLAAPSTN</sequence>
<accession>A0A517SJU2</accession>
<evidence type="ECO:0000256" key="3">
    <source>
        <dbReference type="ARBA" id="ARBA00022475"/>
    </source>
</evidence>
<comment type="similarity">
    <text evidence="2">Belongs to the DoxX family.</text>
</comment>
<reference evidence="8 9" key="1">
    <citation type="submission" date="2019-02" db="EMBL/GenBank/DDBJ databases">
        <title>Deep-cultivation of Planctomycetes and their phenomic and genomic characterization uncovers novel biology.</title>
        <authorList>
            <person name="Wiegand S."/>
            <person name="Jogler M."/>
            <person name="Boedeker C."/>
            <person name="Pinto D."/>
            <person name="Vollmers J."/>
            <person name="Rivas-Marin E."/>
            <person name="Kohn T."/>
            <person name="Peeters S.H."/>
            <person name="Heuer A."/>
            <person name="Rast P."/>
            <person name="Oberbeckmann S."/>
            <person name="Bunk B."/>
            <person name="Jeske O."/>
            <person name="Meyerdierks A."/>
            <person name="Storesund J.E."/>
            <person name="Kallscheuer N."/>
            <person name="Luecker S."/>
            <person name="Lage O.M."/>
            <person name="Pohl T."/>
            <person name="Merkel B.J."/>
            <person name="Hornburger P."/>
            <person name="Mueller R.-W."/>
            <person name="Bruemmer F."/>
            <person name="Labrenz M."/>
            <person name="Spormann A.M."/>
            <person name="Op den Camp H."/>
            <person name="Overmann J."/>
            <person name="Amann R."/>
            <person name="Jetten M.S.M."/>
            <person name="Mascher T."/>
            <person name="Medema M.H."/>
            <person name="Devos D.P."/>
            <person name="Kaster A.-K."/>
            <person name="Ovreas L."/>
            <person name="Rohde M."/>
            <person name="Galperin M.Y."/>
            <person name="Jogler C."/>
        </authorList>
    </citation>
    <scope>NUCLEOTIDE SEQUENCE [LARGE SCALE GENOMIC DNA]</scope>
    <source>
        <strain evidence="8 9">Pan44</strain>
    </source>
</reference>
<keyword evidence="3" id="KW-1003">Cell membrane</keyword>
<proteinExistence type="inferred from homology"/>
<dbReference type="PANTHER" id="PTHR33452:SF1">
    <property type="entry name" value="INNER MEMBRANE PROTEIN YPHA-RELATED"/>
    <property type="match status" value="1"/>
</dbReference>